<evidence type="ECO:0000313" key="2">
    <source>
        <dbReference type="Proteomes" id="UP001054945"/>
    </source>
</evidence>
<accession>A0AAV4NYB5</accession>
<sequence length="133" mass="15266">MKHSINATKNTSKYIEKQINLGRAPEIIFLHFRRRIAYFGKNTAFLSTLRRGAYRGCLMGGSTLAGGFFDDVRFRRPGNFDDGTCLSHIQWQIITGYTCAVECIRKYFRKMFSCIICSSNKPPENSNERAYDS</sequence>
<proteinExistence type="predicted"/>
<organism evidence="1 2">
    <name type="scientific">Caerostris extrusa</name>
    <name type="common">Bark spider</name>
    <name type="synonym">Caerostris bankana</name>
    <dbReference type="NCBI Taxonomy" id="172846"/>
    <lineage>
        <taxon>Eukaryota</taxon>
        <taxon>Metazoa</taxon>
        <taxon>Ecdysozoa</taxon>
        <taxon>Arthropoda</taxon>
        <taxon>Chelicerata</taxon>
        <taxon>Arachnida</taxon>
        <taxon>Araneae</taxon>
        <taxon>Araneomorphae</taxon>
        <taxon>Entelegynae</taxon>
        <taxon>Araneoidea</taxon>
        <taxon>Araneidae</taxon>
        <taxon>Caerostris</taxon>
    </lineage>
</organism>
<dbReference type="EMBL" id="BPLR01003796">
    <property type="protein sequence ID" value="GIX88743.1"/>
    <property type="molecule type" value="Genomic_DNA"/>
</dbReference>
<dbReference type="Proteomes" id="UP001054945">
    <property type="component" value="Unassembled WGS sequence"/>
</dbReference>
<keyword evidence="2" id="KW-1185">Reference proteome</keyword>
<name>A0AAV4NYB5_CAEEX</name>
<protein>
    <submittedName>
        <fullName evidence="1">Uncharacterized protein</fullName>
    </submittedName>
</protein>
<dbReference type="AlphaFoldDB" id="A0AAV4NYB5"/>
<reference evidence="1 2" key="1">
    <citation type="submission" date="2021-06" db="EMBL/GenBank/DDBJ databases">
        <title>Caerostris extrusa draft genome.</title>
        <authorList>
            <person name="Kono N."/>
            <person name="Arakawa K."/>
        </authorList>
    </citation>
    <scope>NUCLEOTIDE SEQUENCE [LARGE SCALE GENOMIC DNA]</scope>
</reference>
<evidence type="ECO:0000313" key="1">
    <source>
        <dbReference type="EMBL" id="GIX88743.1"/>
    </source>
</evidence>
<gene>
    <name evidence="1" type="ORF">CEXT_87081</name>
</gene>
<comment type="caution">
    <text evidence="1">The sequence shown here is derived from an EMBL/GenBank/DDBJ whole genome shotgun (WGS) entry which is preliminary data.</text>
</comment>